<reference evidence="2 3" key="1">
    <citation type="submission" date="2020-07" db="EMBL/GenBank/DDBJ databases">
        <title>Sequencing the genomes of 1000 actinobacteria strains.</title>
        <authorList>
            <person name="Klenk H.-P."/>
        </authorList>
    </citation>
    <scope>NUCLEOTIDE SEQUENCE [LARGE SCALE GENOMIC DNA]</scope>
    <source>
        <strain evidence="2 3">DSM 23141</strain>
    </source>
</reference>
<feature type="domain" description="FAD-binding FR-type" evidence="1">
    <location>
        <begin position="27"/>
        <end position="151"/>
    </location>
</feature>
<proteinExistence type="predicted"/>
<dbReference type="GO" id="GO:0016491">
    <property type="term" value="F:oxidoreductase activity"/>
    <property type="evidence" value="ECO:0007669"/>
    <property type="project" value="InterPro"/>
</dbReference>
<dbReference type="Pfam" id="PF04954">
    <property type="entry name" value="SIP"/>
    <property type="match status" value="1"/>
</dbReference>
<sequence>MTLPSTSLSALDLAPSPTGIRTVTRPLRRRVLTVVDVRDISASLVRVVLAGETVDETTLAPFAPVDHVKLFFPDAQGELHLPEVVDDRPAHLDRTRAIFRDYTVRDADPAAGTLTIDFVRHDHGPAGRWAIAARPGDEIGVLGPRGSHVYPDGHARYVLIADETAIPALARWLAAPLADAEVHAVVVVASADDVPELPSPPLGQRRRIQVVGAPQHERAHALAAAVTQLDPAHPDTFWWIAGEAGTIAPLRRTLRDAGVDRGRRDIDGYWRVGVANLDHHVEDDD</sequence>
<dbReference type="AlphaFoldDB" id="A0A852YP45"/>
<dbReference type="PANTHER" id="PTHR30157">
    <property type="entry name" value="FERRIC REDUCTASE, NADPH-DEPENDENT"/>
    <property type="match status" value="1"/>
</dbReference>
<dbReference type="Gene3D" id="2.40.30.10">
    <property type="entry name" value="Translation factors"/>
    <property type="match status" value="1"/>
</dbReference>
<dbReference type="EMBL" id="JACBZY010000001">
    <property type="protein sequence ID" value="NYG98985.1"/>
    <property type="molecule type" value="Genomic_DNA"/>
</dbReference>
<dbReference type="CDD" id="cd06193">
    <property type="entry name" value="siderophore_interacting"/>
    <property type="match status" value="1"/>
</dbReference>
<dbReference type="PANTHER" id="PTHR30157:SF0">
    <property type="entry name" value="NADPH-DEPENDENT FERRIC-CHELATE REDUCTASE"/>
    <property type="match status" value="1"/>
</dbReference>
<dbReference type="PROSITE" id="PS51384">
    <property type="entry name" value="FAD_FR"/>
    <property type="match status" value="1"/>
</dbReference>
<dbReference type="InterPro" id="IPR017927">
    <property type="entry name" value="FAD-bd_FR_type"/>
</dbReference>
<dbReference type="Pfam" id="PF08021">
    <property type="entry name" value="FAD_binding_9"/>
    <property type="match status" value="1"/>
</dbReference>
<evidence type="ECO:0000259" key="1">
    <source>
        <dbReference type="PROSITE" id="PS51384"/>
    </source>
</evidence>
<name>A0A852YP45_9MICO</name>
<organism evidence="2 3">
    <name type="scientific">Schumannella luteola</name>
    <dbReference type="NCBI Taxonomy" id="472059"/>
    <lineage>
        <taxon>Bacteria</taxon>
        <taxon>Bacillati</taxon>
        <taxon>Actinomycetota</taxon>
        <taxon>Actinomycetes</taxon>
        <taxon>Micrococcales</taxon>
        <taxon>Microbacteriaceae</taxon>
        <taxon>Schumannella</taxon>
    </lineage>
</organism>
<dbReference type="Gene3D" id="3.40.50.80">
    <property type="entry name" value="Nucleotide-binding domain of ferredoxin-NADP reductase (FNR) module"/>
    <property type="match status" value="1"/>
</dbReference>
<dbReference type="InterPro" id="IPR039261">
    <property type="entry name" value="FNR_nucleotide-bd"/>
</dbReference>
<dbReference type="Proteomes" id="UP000553888">
    <property type="component" value="Unassembled WGS sequence"/>
</dbReference>
<dbReference type="InterPro" id="IPR013113">
    <property type="entry name" value="SIP_FAD-bd"/>
</dbReference>
<evidence type="ECO:0000313" key="2">
    <source>
        <dbReference type="EMBL" id="NYG98985.1"/>
    </source>
</evidence>
<protein>
    <submittedName>
        <fullName evidence="2">NADPH-dependent ferric siderophore reductase</fullName>
    </submittedName>
</protein>
<dbReference type="InterPro" id="IPR007037">
    <property type="entry name" value="SIP_rossman_dom"/>
</dbReference>
<evidence type="ECO:0000313" key="3">
    <source>
        <dbReference type="Proteomes" id="UP000553888"/>
    </source>
</evidence>
<dbReference type="SUPFAM" id="SSF63380">
    <property type="entry name" value="Riboflavin synthase domain-like"/>
    <property type="match status" value="1"/>
</dbReference>
<dbReference type="RefSeq" id="WP_179566887.1">
    <property type="nucleotide sequence ID" value="NZ_JACBZY010000001.1"/>
</dbReference>
<accession>A0A852YP45</accession>
<keyword evidence="3" id="KW-1185">Reference proteome</keyword>
<comment type="caution">
    <text evidence="2">The sequence shown here is derived from an EMBL/GenBank/DDBJ whole genome shotgun (WGS) entry which is preliminary data.</text>
</comment>
<gene>
    <name evidence="2" type="ORF">BJ979_001611</name>
</gene>
<dbReference type="InterPro" id="IPR017938">
    <property type="entry name" value="Riboflavin_synthase-like_b-brl"/>
</dbReference>
<dbReference type="InterPro" id="IPR039374">
    <property type="entry name" value="SIP_fam"/>
</dbReference>